<proteinExistence type="predicted"/>
<comment type="caution">
    <text evidence="1">The sequence shown here is derived from an EMBL/GenBank/DDBJ whole genome shotgun (WGS) entry which is preliminary data.</text>
</comment>
<protein>
    <submittedName>
        <fullName evidence="1">Uncharacterized protein</fullName>
    </submittedName>
</protein>
<name>B0PHD6_9FIRM</name>
<accession>B0PHD6</accession>
<evidence type="ECO:0000313" key="1">
    <source>
        <dbReference type="EMBL" id="EDS08904.1"/>
    </source>
</evidence>
<reference evidence="1" key="2">
    <citation type="submission" date="2013-09" db="EMBL/GenBank/DDBJ databases">
        <title>Draft genome sequence of Anaerotruncus colihominis(DSM 17241).</title>
        <authorList>
            <person name="Sudarsanam P."/>
            <person name="Ley R."/>
            <person name="Guruge J."/>
            <person name="Turnbaugh P.J."/>
            <person name="Mahowald M."/>
            <person name="Liep D."/>
            <person name="Gordon J."/>
        </authorList>
    </citation>
    <scope>NUCLEOTIDE SEQUENCE</scope>
    <source>
        <strain evidence="1">DSM 17241</strain>
    </source>
</reference>
<dbReference type="HOGENOM" id="CLU_3246360_0_0_9"/>
<reference evidence="1" key="1">
    <citation type="submission" date="2007-11" db="EMBL/GenBank/DDBJ databases">
        <authorList>
            <person name="Fulton L."/>
            <person name="Clifton S."/>
            <person name="Fulton B."/>
            <person name="Xu J."/>
            <person name="Minx P."/>
            <person name="Pepin K.H."/>
            <person name="Johnson M."/>
            <person name="Thiruvilangam P."/>
            <person name="Bhonagiri V."/>
            <person name="Nash W.E."/>
            <person name="Mardis E.R."/>
            <person name="Wilson R.K."/>
        </authorList>
    </citation>
    <scope>NUCLEOTIDE SEQUENCE [LARGE SCALE GENOMIC DNA]</scope>
    <source>
        <strain evidence="1">DSM 17241</strain>
    </source>
</reference>
<organism evidence="1 2">
    <name type="scientific">Anaerotruncus colihominis DSM 17241</name>
    <dbReference type="NCBI Taxonomy" id="445972"/>
    <lineage>
        <taxon>Bacteria</taxon>
        <taxon>Bacillati</taxon>
        <taxon>Bacillota</taxon>
        <taxon>Clostridia</taxon>
        <taxon>Eubacteriales</taxon>
        <taxon>Oscillospiraceae</taxon>
        <taxon>Anaerotruncus</taxon>
    </lineage>
</organism>
<dbReference type="Proteomes" id="UP000003803">
    <property type="component" value="Unassembled WGS sequence"/>
</dbReference>
<evidence type="ECO:0000313" key="2">
    <source>
        <dbReference type="Proteomes" id="UP000003803"/>
    </source>
</evidence>
<gene>
    <name evidence="1" type="ORF">ANACOL_04229</name>
</gene>
<keyword evidence="2" id="KW-1185">Reference proteome</keyword>
<dbReference type="AlphaFoldDB" id="B0PHD6"/>
<sequence>MPGDSPPAKIYLERVQNLPYIRLFSAMGTGYKSRRTSVRFSG</sequence>
<dbReference type="EMBL" id="ABGD02000034">
    <property type="protein sequence ID" value="EDS08904.1"/>
    <property type="molecule type" value="Genomic_DNA"/>
</dbReference>